<dbReference type="InParanoid" id="G5APC0"/>
<evidence type="ECO:0000256" key="9">
    <source>
        <dbReference type="ARBA" id="ARBA00023136"/>
    </source>
</evidence>
<feature type="domain" description="G-protein coupled receptors family 1 profile" evidence="13">
    <location>
        <begin position="73"/>
        <end position="189"/>
    </location>
</feature>
<evidence type="ECO:0000256" key="2">
    <source>
        <dbReference type="ARBA" id="ARBA00010663"/>
    </source>
</evidence>
<dbReference type="AlphaFoldDB" id="G5APC0"/>
<dbReference type="InterPro" id="IPR000725">
    <property type="entry name" value="Olfact_rcpt"/>
</dbReference>
<reference evidence="14 15" key="1">
    <citation type="journal article" date="2011" name="Nature">
        <title>Genome sequencing reveals insights into physiology and longevity of the naked mole rat.</title>
        <authorList>
            <person name="Kim E.B."/>
            <person name="Fang X."/>
            <person name="Fushan A.A."/>
            <person name="Huang Z."/>
            <person name="Lobanov A.V."/>
            <person name="Han L."/>
            <person name="Marino S.M."/>
            <person name="Sun X."/>
            <person name="Turanov A.A."/>
            <person name="Yang P."/>
            <person name="Yim S.H."/>
            <person name="Zhao X."/>
            <person name="Kasaikina M.V."/>
            <person name="Stoletzki N."/>
            <person name="Peng C."/>
            <person name="Polak P."/>
            <person name="Xiong Z."/>
            <person name="Kiezun A."/>
            <person name="Zhu Y."/>
            <person name="Chen Y."/>
            <person name="Kryukov G.V."/>
            <person name="Zhang Q."/>
            <person name="Peshkin L."/>
            <person name="Yang L."/>
            <person name="Bronson R.T."/>
            <person name="Buffenstein R."/>
            <person name="Wang B."/>
            <person name="Han C."/>
            <person name="Li Q."/>
            <person name="Chen L."/>
            <person name="Zhao W."/>
            <person name="Sunyaev S.R."/>
            <person name="Park T.J."/>
            <person name="Zhang G."/>
            <person name="Wang J."/>
            <person name="Gladyshev V.N."/>
        </authorList>
    </citation>
    <scope>NUCLEOTIDE SEQUENCE [LARGE SCALE GENOMIC DNA]</scope>
</reference>
<keyword evidence="5 12" id="KW-0812">Transmembrane</keyword>
<keyword evidence="7 12" id="KW-1133">Transmembrane helix</keyword>
<dbReference type="Gene3D" id="1.20.1070.10">
    <property type="entry name" value="Rhodopsin 7-helix transmembrane proteins"/>
    <property type="match status" value="2"/>
</dbReference>
<evidence type="ECO:0000256" key="10">
    <source>
        <dbReference type="ARBA" id="ARBA00023170"/>
    </source>
</evidence>
<dbReference type="PANTHER" id="PTHR26453">
    <property type="entry name" value="OLFACTORY RECEPTOR"/>
    <property type="match status" value="1"/>
</dbReference>
<dbReference type="GO" id="GO:0004930">
    <property type="term" value="F:G protein-coupled receptor activity"/>
    <property type="evidence" value="ECO:0007669"/>
    <property type="project" value="UniProtKB-KW"/>
</dbReference>
<proteinExistence type="inferred from homology"/>
<evidence type="ECO:0000259" key="13">
    <source>
        <dbReference type="PROSITE" id="PS50262"/>
    </source>
</evidence>
<evidence type="ECO:0000256" key="7">
    <source>
        <dbReference type="ARBA" id="ARBA00022989"/>
    </source>
</evidence>
<keyword evidence="11" id="KW-0807">Transducer</keyword>
<feature type="transmembrane region" description="Helical" evidence="12">
    <location>
        <begin position="96"/>
        <end position="118"/>
    </location>
</feature>
<evidence type="ECO:0000256" key="11">
    <source>
        <dbReference type="ARBA" id="ARBA00023224"/>
    </source>
</evidence>
<evidence type="ECO:0000256" key="12">
    <source>
        <dbReference type="SAM" id="Phobius"/>
    </source>
</evidence>
<keyword evidence="3" id="KW-1003">Cell membrane</keyword>
<keyword evidence="10 14" id="KW-0675">Receptor</keyword>
<keyword evidence="6" id="KW-0552">Olfaction</keyword>
<sequence>MVLLILLDAQLHAPMYFLFSQLSLMDLIYICTTVPKTASGLLFGNKSISFIGCGVQSFFFGALAESTELAPQCGESKYTKVSAEHLSVVQTQVHEYIVFLNMVIFLLFPFMVIVDSYGKVLLAVYCRCSWEGRKKADSTCSTHLTVVTFYIVPFAYTYLHPKSFWSPAEDKVLTVFYTILTPVLNPVIYSLRNKEVLGALRRVTQNLYSENVCKFFPRYVHKWISHE</sequence>
<protein>
    <submittedName>
        <fullName evidence="14">Olfactory receptor 2L5</fullName>
    </submittedName>
</protein>
<organism evidence="14 15">
    <name type="scientific">Heterocephalus glaber</name>
    <name type="common">Naked mole rat</name>
    <dbReference type="NCBI Taxonomy" id="10181"/>
    <lineage>
        <taxon>Eukaryota</taxon>
        <taxon>Metazoa</taxon>
        <taxon>Chordata</taxon>
        <taxon>Craniata</taxon>
        <taxon>Vertebrata</taxon>
        <taxon>Euteleostomi</taxon>
        <taxon>Mammalia</taxon>
        <taxon>Eutheria</taxon>
        <taxon>Euarchontoglires</taxon>
        <taxon>Glires</taxon>
        <taxon>Rodentia</taxon>
        <taxon>Hystricomorpha</taxon>
        <taxon>Bathyergidae</taxon>
        <taxon>Heterocephalus</taxon>
    </lineage>
</organism>
<evidence type="ECO:0000256" key="5">
    <source>
        <dbReference type="ARBA" id="ARBA00022692"/>
    </source>
</evidence>
<evidence type="ECO:0000256" key="1">
    <source>
        <dbReference type="ARBA" id="ARBA00004651"/>
    </source>
</evidence>
<dbReference type="SUPFAM" id="SSF81321">
    <property type="entry name" value="Family A G protein-coupled receptor-like"/>
    <property type="match status" value="1"/>
</dbReference>
<evidence type="ECO:0000256" key="4">
    <source>
        <dbReference type="ARBA" id="ARBA00022606"/>
    </source>
</evidence>
<dbReference type="STRING" id="10181.G5APC0"/>
<evidence type="ECO:0000313" key="15">
    <source>
        <dbReference type="Proteomes" id="UP000006813"/>
    </source>
</evidence>
<evidence type="ECO:0000256" key="3">
    <source>
        <dbReference type="ARBA" id="ARBA00022475"/>
    </source>
</evidence>
<feature type="transmembrane region" description="Helical" evidence="12">
    <location>
        <begin position="47"/>
        <end position="64"/>
    </location>
</feature>
<evidence type="ECO:0000313" key="14">
    <source>
        <dbReference type="EMBL" id="EHA98880.1"/>
    </source>
</evidence>
<keyword evidence="8" id="KW-0297">G-protein coupled receptor</keyword>
<dbReference type="Pfam" id="PF13853">
    <property type="entry name" value="7tm_4"/>
    <property type="match status" value="2"/>
</dbReference>
<accession>G5APC0</accession>
<comment type="subcellular location">
    <subcellularLocation>
        <location evidence="1">Cell membrane</location>
        <topology evidence="1">Multi-pass membrane protein</topology>
    </subcellularLocation>
</comment>
<dbReference type="PROSITE" id="PS50262">
    <property type="entry name" value="G_PROTEIN_RECEP_F1_2"/>
    <property type="match status" value="1"/>
</dbReference>
<dbReference type="FunFam" id="1.10.1220.70:FF:000001">
    <property type="entry name" value="Olfactory receptor"/>
    <property type="match status" value="1"/>
</dbReference>
<dbReference type="InterPro" id="IPR017452">
    <property type="entry name" value="GPCR_Rhodpsn_7TM"/>
</dbReference>
<comment type="similarity">
    <text evidence="2">Belongs to the G-protein coupled receptor 1 family.</text>
</comment>
<feature type="transmembrane region" description="Helical" evidence="12">
    <location>
        <begin position="15"/>
        <end position="35"/>
    </location>
</feature>
<dbReference type="EMBL" id="JH166331">
    <property type="protein sequence ID" value="EHA98880.1"/>
    <property type="molecule type" value="Genomic_DNA"/>
</dbReference>
<dbReference type="Proteomes" id="UP000006813">
    <property type="component" value="Unassembled WGS sequence"/>
</dbReference>
<dbReference type="GO" id="GO:0005886">
    <property type="term" value="C:plasma membrane"/>
    <property type="evidence" value="ECO:0007669"/>
    <property type="project" value="UniProtKB-SubCell"/>
</dbReference>
<evidence type="ECO:0000256" key="8">
    <source>
        <dbReference type="ARBA" id="ARBA00023040"/>
    </source>
</evidence>
<evidence type="ECO:0000256" key="6">
    <source>
        <dbReference type="ARBA" id="ARBA00022725"/>
    </source>
</evidence>
<gene>
    <name evidence="14" type="ORF">GW7_04229</name>
</gene>
<feature type="transmembrane region" description="Helical" evidence="12">
    <location>
        <begin position="171"/>
        <end position="191"/>
    </location>
</feature>
<dbReference type="InterPro" id="IPR000276">
    <property type="entry name" value="GPCR_Rhodpsn"/>
</dbReference>
<feature type="transmembrane region" description="Helical" evidence="12">
    <location>
        <begin position="139"/>
        <end position="159"/>
    </location>
</feature>
<name>G5APC0_HETGA</name>
<dbReference type="PRINTS" id="PR00237">
    <property type="entry name" value="GPCRRHODOPSN"/>
</dbReference>
<dbReference type="GO" id="GO:0004984">
    <property type="term" value="F:olfactory receptor activity"/>
    <property type="evidence" value="ECO:0007669"/>
    <property type="project" value="InterPro"/>
</dbReference>
<keyword evidence="9 12" id="KW-0472">Membrane</keyword>
<keyword evidence="4" id="KW-0716">Sensory transduction</keyword>